<keyword evidence="4" id="KW-1185">Reference proteome</keyword>
<feature type="signal peptide" evidence="2">
    <location>
        <begin position="1"/>
        <end position="19"/>
    </location>
</feature>
<dbReference type="OrthoDB" id="3934607at2759"/>
<reference evidence="3 4" key="1">
    <citation type="submission" date="2017-05" db="EMBL/GenBank/DDBJ databases">
        <title>Draft genome sequence of Elsinoe australis.</title>
        <authorList>
            <person name="Cheng Q."/>
        </authorList>
    </citation>
    <scope>NUCLEOTIDE SEQUENCE [LARGE SCALE GENOMIC DNA]</scope>
    <source>
        <strain evidence="3 4">NL1</strain>
    </source>
</reference>
<comment type="caution">
    <text evidence="3">The sequence shown here is derived from an EMBL/GenBank/DDBJ whole genome shotgun (WGS) entry which is preliminary data.</text>
</comment>
<dbReference type="EMBL" id="NHZQ01000251">
    <property type="protein sequence ID" value="PSK45281.1"/>
    <property type="molecule type" value="Genomic_DNA"/>
</dbReference>
<accession>A0A2P7ZAR2</accession>
<dbReference type="AlphaFoldDB" id="A0A2P7ZAR2"/>
<dbReference type="Proteomes" id="UP000243723">
    <property type="component" value="Unassembled WGS sequence"/>
</dbReference>
<keyword evidence="2" id="KW-0732">Signal</keyword>
<evidence type="ECO:0000256" key="2">
    <source>
        <dbReference type="SAM" id="SignalP"/>
    </source>
</evidence>
<gene>
    <name evidence="3" type="ORF">B9Z65_2421</name>
</gene>
<evidence type="ECO:0000313" key="4">
    <source>
        <dbReference type="Proteomes" id="UP000243723"/>
    </source>
</evidence>
<feature type="region of interest" description="Disordered" evidence="1">
    <location>
        <begin position="74"/>
        <end position="98"/>
    </location>
</feature>
<proteinExistence type="predicted"/>
<protein>
    <submittedName>
        <fullName evidence="3">Uncharacterized protein</fullName>
    </submittedName>
</protein>
<evidence type="ECO:0000313" key="3">
    <source>
        <dbReference type="EMBL" id="PSK45281.1"/>
    </source>
</evidence>
<feature type="chain" id="PRO_5015169081" evidence="2">
    <location>
        <begin position="20"/>
        <end position="114"/>
    </location>
</feature>
<evidence type="ECO:0000256" key="1">
    <source>
        <dbReference type="SAM" id="MobiDB-lite"/>
    </source>
</evidence>
<organism evidence="3 4">
    <name type="scientific">Elsinoe australis</name>
    <dbReference type="NCBI Taxonomy" id="40998"/>
    <lineage>
        <taxon>Eukaryota</taxon>
        <taxon>Fungi</taxon>
        <taxon>Dikarya</taxon>
        <taxon>Ascomycota</taxon>
        <taxon>Pezizomycotina</taxon>
        <taxon>Dothideomycetes</taxon>
        <taxon>Dothideomycetidae</taxon>
        <taxon>Myriangiales</taxon>
        <taxon>Elsinoaceae</taxon>
        <taxon>Elsinoe</taxon>
    </lineage>
</organism>
<sequence>MHTSTIATALGSLLAIASASPVTTRRGPGAQPKCTTTMTYEPTFHIQVMYAATVTSTSSVDCKGCALTIVGNDEAPAQTPAPKAPKAPKDRRQVINDPNTETLTMWATACAKQA</sequence>
<name>A0A2P7ZAR2_9PEZI</name>